<gene>
    <name evidence="2" type="ORF">EVAR_3663_1</name>
</gene>
<keyword evidence="3" id="KW-1185">Reference proteome</keyword>
<name>A0A4C1SR56_EUMVA</name>
<accession>A0A4C1SR56</accession>
<protein>
    <submittedName>
        <fullName evidence="2">Uncharacterized protein</fullName>
    </submittedName>
</protein>
<feature type="region of interest" description="Disordered" evidence="1">
    <location>
        <begin position="1"/>
        <end position="40"/>
    </location>
</feature>
<dbReference type="Proteomes" id="UP000299102">
    <property type="component" value="Unassembled WGS sequence"/>
</dbReference>
<reference evidence="2 3" key="1">
    <citation type="journal article" date="2019" name="Commun. Biol.">
        <title>The bagworm genome reveals a unique fibroin gene that provides high tensile strength.</title>
        <authorList>
            <person name="Kono N."/>
            <person name="Nakamura H."/>
            <person name="Ohtoshi R."/>
            <person name="Tomita M."/>
            <person name="Numata K."/>
            <person name="Arakawa K."/>
        </authorList>
    </citation>
    <scope>NUCLEOTIDE SEQUENCE [LARGE SCALE GENOMIC DNA]</scope>
</reference>
<evidence type="ECO:0000256" key="1">
    <source>
        <dbReference type="SAM" id="MobiDB-lite"/>
    </source>
</evidence>
<comment type="caution">
    <text evidence="2">The sequence shown here is derived from an EMBL/GenBank/DDBJ whole genome shotgun (WGS) entry which is preliminary data.</text>
</comment>
<evidence type="ECO:0000313" key="3">
    <source>
        <dbReference type="Proteomes" id="UP000299102"/>
    </source>
</evidence>
<organism evidence="2 3">
    <name type="scientific">Eumeta variegata</name>
    <name type="common">Bagworm moth</name>
    <name type="synonym">Eumeta japonica</name>
    <dbReference type="NCBI Taxonomy" id="151549"/>
    <lineage>
        <taxon>Eukaryota</taxon>
        <taxon>Metazoa</taxon>
        <taxon>Ecdysozoa</taxon>
        <taxon>Arthropoda</taxon>
        <taxon>Hexapoda</taxon>
        <taxon>Insecta</taxon>
        <taxon>Pterygota</taxon>
        <taxon>Neoptera</taxon>
        <taxon>Endopterygota</taxon>
        <taxon>Lepidoptera</taxon>
        <taxon>Glossata</taxon>
        <taxon>Ditrysia</taxon>
        <taxon>Tineoidea</taxon>
        <taxon>Psychidae</taxon>
        <taxon>Oiketicinae</taxon>
        <taxon>Eumeta</taxon>
    </lineage>
</organism>
<proteinExistence type="predicted"/>
<evidence type="ECO:0000313" key="2">
    <source>
        <dbReference type="EMBL" id="GBP04703.1"/>
    </source>
</evidence>
<sequence length="88" mass="9569">MEKSARGALENLMRTKSVAQNKGANIKHPKPRSLHETIEGCHRSNGNCVTAPAPPAEPDGPTKPEVSVTLNNVITREPTLSFNRRAEL</sequence>
<dbReference type="AlphaFoldDB" id="A0A4C1SR56"/>
<dbReference type="EMBL" id="BGZK01000015">
    <property type="protein sequence ID" value="GBP04703.1"/>
    <property type="molecule type" value="Genomic_DNA"/>
</dbReference>
<feature type="region of interest" description="Disordered" evidence="1">
    <location>
        <begin position="45"/>
        <end position="64"/>
    </location>
</feature>